<dbReference type="OrthoDB" id="9797132at2"/>
<dbReference type="EMBL" id="FO681348">
    <property type="protein sequence ID" value="CCV66559.1"/>
    <property type="molecule type" value="Genomic_DNA"/>
</dbReference>
<gene>
    <name evidence="1" type="ORF">BN85315380</name>
</gene>
<protein>
    <submittedName>
        <fullName evidence="1">Uncharacterized protein</fullName>
    </submittedName>
</protein>
<keyword evidence="2" id="KW-1185">Reference proteome</keyword>
<dbReference type="Proteomes" id="UP000032737">
    <property type="component" value="Chromosome"/>
</dbReference>
<evidence type="ECO:0000313" key="2">
    <source>
        <dbReference type="Proteomes" id="UP000032737"/>
    </source>
</evidence>
<name>U4KTE7_9MOLU</name>
<dbReference type="STRING" id="61635.BN85315380"/>
<dbReference type="AlphaFoldDB" id="U4KTE7"/>
<dbReference type="KEGG" id="abra:BN85315380"/>
<reference evidence="1 2" key="1">
    <citation type="journal article" date="2013" name="J. Mol. Microbiol. Biotechnol.">
        <title>Analysis of the Complete Genomes of Acholeplasma brassicae , A. palmae and A. laidlawii and Their Comparison to the Obligate Parasites from ' Candidatus Phytoplasma'.</title>
        <authorList>
            <person name="Kube M."/>
            <person name="Siewert C."/>
            <person name="Migdoll A.M."/>
            <person name="Duduk B."/>
            <person name="Holz S."/>
            <person name="Rabus R."/>
            <person name="Seemuller E."/>
            <person name="Mitrovic J."/>
            <person name="Muller I."/>
            <person name="Buttner C."/>
            <person name="Reinhardt R."/>
        </authorList>
    </citation>
    <scope>NUCLEOTIDE SEQUENCE [LARGE SCALE GENOMIC DNA]</scope>
    <source>
        <strain evidence="2">0502</strain>
    </source>
</reference>
<dbReference type="HOGENOM" id="CLU_175292_0_0_14"/>
<organism evidence="1 2">
    <name type="scientific">Acholeplasma brassicae</name>
    <dbReference type="NCBI Taxonomy" id="61635"/>
    <lineage>
        <taxon>Bacteria</taxon>
        <taxon>Bacillati</taxon>
        <taxon>Mycoplasmatota</taxon>
        <taxon>Mollicutes</taxon>
        <taxon>Acholeplasmatales</taxon>
        <taxon>Acholeplasmataceae</taxon>
        <taxon>Acholeplasma</taxon>
    </lineage>
</organism>
<evidence type="ECO:0000313" key="1">
    <source>
        <dbReference type="EMBL" id="CCV66559.1"/>
    </source>
</evidence>
<sequence>MNAVLRKEVLENKRFLEIIKIVRKVHGESHKEFYEVYDQYLKLYEGFETNDDLRIKETLHRLRVLTHDYLVPNDVCETYQMVYEYIKSIDQGYQEI</sequence>
<proteinExistence type="predicted"/>
<accession>U4KTE7</accession>
<dbReference type="RefSeq" id="WP_030005414.1">
    <property type="nucleotide sequence ID" value="NC_022549.1"/>
</dbReference>